<dbReference type="RefSeq" id="WP_095131171.1">
    <property type="nucleotide sequence ID" value="NZ_NIBG01000002.1"/>
</dbReference>
<protein>
    <submittedName>
        <fullName evidence="1">Uncharacterized protein</fullName>
    </submittedName>
</protein>
<accession>A0A267MM56</accession>
<reference evidence="1 2" key="1">
    <citation type="submission" date="2017-06" db="EMBL/GenBank/DDBJ databases">
        <title>Draft genome sequence of anaerobic fermentative bacterium Anaeromicrobium sediminis DY2726D isolated from West Pacific Ocean sediments.</title>
        <authorList>
            <person name="Zeng X."/>
        </authorList>
    </citation>
    <scope>NUCLEOTIDE SEQUENCE [LARGE SCALE GENOMIC DNA]</scope>
    <source>
        <strain evidence="1 2">DY2726D</strain>
    </source>
</reference>
<dbReference type="EMBL" id="NIBG01000002">
    <property type="protein sequence ID" value="PAB60691.1"/>
    <property type="molecule type" value="Genomic_DNA"/>
</dbReference>
<dbReference type="Proteomes" id="UP000216024">
    <property type="component" value="Unassembled WGS sequence"/>
</dbReference>
<name>A0A267MM56_9FIRM</name>
<evidence type="ECO:0000313" key="1">
    <source>
        <dbReference type="EMBL" id="PAB60691.1"/>
    </source>
</evidence>
<sequence>MGEKEKGCLKDITGKSNIVNLNWRRIPKEIRCELINEVYCGHCDDCVKIIIYYIEENKYELILQGKCSICGKYLEKTIEK</sequence>
<organism evidence="1 2">
    <name type="scientific">Anaeromicrobium sediminis</name>
    <dbReference type="NCBI Taxonomy" id="1478221"/>
    <lineage>
        <taxon>Bacteria</taxon>
        <taxon>Bacillati</taxon>
        <taxon>Bacillota</taxon>
        <taxon>Clostridia</taxon>
        <taxon>Peptostreptococcales</taxon>
        <taxon>Thermotaleaceae</taxon>
        <taxon>Anaeromicrobium</taxon>
    </lineage>
</organism>
<evidence type="ECO:0000313" key="2">
    <source>
        <dbReference type="Proteomes" id="UP000216024"/>
    </source>
</evidence>
<dbReference type="AlphaFoldDB" id="A0A267MM56"/>
<comment type="caution">
    <text evidence="1">The sequence shown here is derived from an EMBL/GenBank/DDBJ whole genome shotgun (WGS) entry which is preliminary data.</text>
</comment>
<gene>
    <name evidence="1" type="ORF">CCE28_03900</name>
</gene>
<proteinExistence type="predicted"/>
<keyword evidence="2" id="KW-1185">Reference proteome</keyword>